<protein>
    <submittedName>
        <fullName evidence="1">Uncharacterized protein</fullName>
    </submittedName>
</protein>
<reference evidence="1 2" key="1">
    <citation type="submission" date="2024-03" db="EMBL/GenBank/DDBJ databases">
        <title>Novel Streptomyces species of biotechnological and ecological value are a feature of Machair soil.</title>
        <authorList>
            <person name="Prole J.R."/>
            <person name="Goodfellow M."/>
            <person name="Allenby N."/>
            <person name="Ward A.C."/>
        </authorList>
    </citation>
    <scope>NUCLEOTIDE SEQUENCE [LARGE SCALE GENOMIC DNA]</scope>
    <source>
        <strain evidence="1 2">MS1.HAVA.3</strain>
    </source>
</reference>
<dbReference type="Proteomes" id="UP001382904">
    <property type="component" value="Unassembled WGS sequence"/>
</dbReference>
<evidence type="ECO:0000313" key="2">
    <source>
        <dbReference type="Proteomes" id="UP001382904"/>
    </source>
</evidence>
<evidence type="ECO:0000313" key="1">
    <source>
        <dbReference type="EMBL" id="MEJ8641824.1"/>
    </source>
</evidence>
<gene>
    <name evidence="1" type="ORF">WKI68_10815</name>
</gene>
<name>A0ABU8U1S0_9ACTN</name>
<organism evidence="1 2">
    <name type="scientific">Streptomyces caledonius</name>
    <dbReference type="NCBI Taxonomy" id="3134107"/>
    <lineage>
        <taxon>Bacteria</taxon>
        <taxon>Bacillati</taxon>
        <taxon>Actinomycetota</taxon>
        <taxon>Actinomycetes</taxon>
        <taxon>Kitasatosporales</taxon>
        <taxon>Streptomycetaceae</taxon>
        <taxon>Streptomyces</taxon>
    </lineage>
</organism>
<sequence length="223" mass="24376">MDILLIQRALRDLPVILVYGRVQSNRRVWPSLCAWNIVDSPEMRSVQFTFPPLSIPDAGSVDPLQNPAQLAFEDELGTTTAISAGLIAEWFHLVRYGRAPRLHTLLAPELIGERRVIAAGLASSYEVAIESGRVDGIAGRVGQAEMFQAAGLNDRAEAAAVQGLVCAEEVLRDPASRPSPASLRSLVSILESLGRPIDRDRARIALESAARRSILHNLGWRNR</sequence>
<keyword evidence="2" id="KW-1185">Reference proteome</keyword>
<comment type="caution">
    <text evidence="1">The sequence shown here is derived from an EMBL/GenBank/DDBJ whole genome shotgun (WGS) entry which is preliminary data.</text>
</comment>
<accession>A0ABU8U1S0</accession>
<dbReference type="EMBL" id="JBBKAM010000002">
    <property type="protein sequence ID" value="MEJ8641824.1"/>
    <property type="molecule type" value="Genomic_DNA"/>
</dbReference>
<proteinExistence type="predicted"/>